<evidence type="ECO:0000256" key="4">
    <source>
        <dbReference type="ARBA" id="ARBA00023005"/>
    </source>
</evidence>
<dbReference type="Pfam" id="PF02988">
    <property type="entry name" value="PLA2_inh"/>
    <property type="match status" value="1"/>
</dbReference>
<name>A0A6P9DDY0_PANGU</name>
<dbReference type="OMA" id="CKSRSIC"/>
<dbReference type="PANTHER" id="PTHR20914:SF30">
    <property type="entry name" value="LY6_PLAUR DOMAIN CONTAINING 9"/>
    <property type="match status" value="1"/>
</dbReference>
<protein>
    <submittedName>
        <fullName evidence="9">Phospholipase A2 inhibitor NAI-like isoform X1</fullName>
    </submittedName>
</protein>
<proteinExistence type="inferred from homology"/>
<dbReference type="PANTHER" id="PTHR20914">
    <property type="entry name" value="LY6/PLAUR DOMAIN-CONTAINING PROTEIN 8"/>
    <property type="match status" value="1"/>
</dbReference>
<dbReference type="CDD" id="cd23572">
    <property type="entry name" value="TFP_LU_ECD_PINLYP_rpt2"/>
    <property type="match status" value="1"/>
</dbReference>
<evidence type="ECO:0000256" key="6">
    <source>
        <dbReference type="SAM" id="MobiDB-lite"/>
    </source>
</evidence>
<dbReference type="AlphaFoldDB" id="A0A6P9DDY0"/>
<dbReference type="InParanoid" id="A0A6P9DDY0"/>
<reference evidence="9" key="1">
    <citation type="submission" date="2025-08" db="UniProtKB">
        <authorList>
            <consortium name="RefSeq"/>
        </authorList>
    </citation>
    <scope>IDENTIFICATION</scope>
    <source>
        <tissue evidence="9">Blood</tissue>
    </source>
</reference>
<dbReference type="GO" id="GO:0005576">
    <property type="term" value="C:extracellular region"/>
    <property type="evidence" value="ECO:0007669"/>
    <property type="project" value="UniProtKB-SubCell"/>
</dbReference>
<evidence type="ECO:0000256" key="2">
    <source>
        <dbReference type="ARBA" id="ARBA00006570"/>
    </source>
</evidence>
<evidence type="ECO:0000313" key="9">
    <source>
        <dbReference type="RefSeq" id="XP_034293827.1"/>
    </source>
</evidence>
<sequence>MNCCKSRSICFLFKRAMFCRKHFAPLSWESRLRSTTTVPPTPGLFQTDLSDFLSYLKRREIVNFTVSGSPGIDHPKKKSSLPKDQSRWNRPSPMPSLTLGCCIVGALLYLTDKSWSLTCEVCRKTKDNCHGVRQNCYAFLDQCATFQSINHKSGKSVTRKACVQANSCYENITSVDLGEKGIISSKMTCCRGLECSRNVLPFPAVNTTPNGKKCKTCFAKELSYCLWEDKISCKGDHTYCLDLAGESDWGGYGTLETHDDVFTLVDFAMKGCVNPAFCEQFHEGSVYFATLFLMGEGSCKPATEKATIVTAASHRVGFFFQVFAGFLLVEIYA</sequence>
<evidence type="ECO:0000259" key="7">
    <source>
        <dbReference type="Pfam" id="PF02988"/>
    </source>
</evidence>
<comment type="similarity">
    <text evidence="2">Belongs to the CNF-like-inhibitor family.</text>
</comment>
<dbReference type="Proteomes" id="UP001652622">
    <property type="component" value="Unplaced"/>
</dbReference>
<evidence type="ECO:0000313" key="8">
    <source>
        <dbReference type="Proteomes" id="UP001652622"/>
    </source>
</evidence>
<keyword evidence="3" id="KW-0964">Secreted</keyword>
<keyword evidence="8" id="KW-1185">Reference proteome</keyword>
<evidence type="ECO:0000256" key="5">
    <source>
        <dbReference type="ARBA" id="ARBA00023157"/>
    </source>
</evidence>
<keyword evidence="5" id="KW-1015">Disulfide bond</keyword>
<gene>
    <name evidence="9" type="primary">LOC117677623</name>
</gene>
<evidence type="ECO:0000256" key="3">
    <source>
        <dbReference type="ARBA" id="ARBA00022525"/>
    </source>
</evidence>
<comment type="subcellular location">
    <subcellularLocation>
        <location evidence="1">Secreted</location>
    </subcellularLocation>
</comment>
<accession>A0A6P9DDY0</accession>
<dbReference type="GO" id="GO:0019834">
    <property type="term" value="F:phospholipase A2 inhibitor activity"/>
    <property type="evidence" value="ECO:0007669"/>
    <property type="project" value="UniProtKB-KW"/>
</dbReference>
<dbReference type="InterPro" id="IPR045860">
    <property type="entry name" value="Snake_toxin-like_sf"/>
</dbReference>
<keyword evidence="4 9" id="KW-0593">Phospholipase A2 inhibitor</keyword>
<dbReference type="RefSeq" id="XP_034293827.1">
    <property type="nucleotide sequence ID" value="XM_034437936.2"/>
</dbReference>
<dbReference type="Gene3D" id="2.10.60.10">
    <property type="entry name" value="CD59"/>
    <property type="match status" value="2"/>
</dbReference>
<dbReference type="InterPro" id="IPR004126">
    <property type="entry name" value="PLipase_A2_inh_N"/>
</dbReference>
<dbReference type="GeneID" id="117677623"/>
<feature type="region of interest" description="Disordered" evidence="6">
    <location>
        <begin position="67"/>
        <end position="91"/>
    </location>
</feature>
<dbReference type="KEGG" id="pgut:117677623"/>
<feature type="domain" description="Phospholipase A2 inhibitor N-terminal" evidence="7">
    <location>
        <begin position="118"/>
        <end position="196"/>
    </location>
</feature>
<organism evidence="8 9">
    <name type="scientific">Pantherophis guttatus</name>
    <name type="common">Corn snake</name>
    <name type="synonym">Elaphe guttata</name>
    <dbReference type="NCBI Taxonomy" id="94885"/>
    <lineage>
        <taxon>Eukaryota</taxon>
        <taxon>Metazoa</taxon>
        <taxon>Chordata</taxon>
        <taxon>Craniata</taxon>
        <taxon>Vertebrata</taxon>
        <taxon>Euteleostomi</taxon>
        <taxon>Lepidosauria</taxon>
        <taxon>Squamata</taxon>
        <taxon>Bifurcata</taxon>
        <taxon>Unidentata</taxon>
        <taxon>Episquamata</taxon>
        <taxon>Toxicofera</taxon>
        <taxon>Serpentes</taxon>
        <taxon>Colubroidea</taxon>
        <taxon>Colubridae</taxon>
        <taxon>Colubrinae</taxon>
        <taxon>Pantherophis</taxon>
    </lineage>
</organism>
<evidence type="ECO:0000256" key="1">
    <source>
        <dbReference type="ARBA" id="ARBA00004613"/>
    </source>
</evidence>
<dbReference type="InterPro" id="IPR050918">
    <property type="entry name" value="CNF-like_PLA2_Inhibitor"/>
</dbReference>